<evidence type="ECO:0000256" key="3">
    <source>
        <dbReference type="ARBA" id="ARBA00022448"/>
    </source>
</evidence>
<feature type="domain" description="Cation efflux protein cytoplasmic" evidence="10">
    <location>
        <begin position="209"/>
        <end position="284"/>
    </location>
</feature>
<keyword evidence="4 8" id="KW-0812">Transmembrane</keyword>
<evidence type="ECO:0000256" key="1">
    <source>
        <dbReference type="ARBA" id="ARBA00004141"/>
    </source>
</evidence>
<evidence type="ECO:0000256" key="4">
    <source>
        <dbReference type="ARBA" id="ARBA00022692"/>
    </source>
</evidence>
<proteinExistence type="inferred from homology"/>
<dbReference type="InterPro" id="IPR027470">
    <property type="entry name" value="Cation_efflux_CTD"/>
</dbReference>
<dbReference type="GO" id="GO:0016020">
    <property type="term" value="C:membrane"/>
    <property type="evidence" value="ECO:0007669"/>
    <property type="project" value="UniProtKB-SubCell"/>
</dbReference>
<dbReference type="Pfam" id="PF01545">
    <property type="entry name" value="Cation_efflux"/>
    <property type="match status" value="1"/>
</dbReference>
<dbReference type="Gene3D" id="1.20.1510.10">
    <property type="entry name" value="Cation efflux protein transmembrane domain"/>
    <property type="match status" value="1"/>
</dbReference>
<feature type="transmembrane region" description="Helical" evidence="8">
    <location>
        <begin position="116"/>
        <end position="135"/>
    </location>
</feature>
<organism evidence="11 12">
    <name type="scientific">Parabacteroides chartae</name>
    <dbReference type="NCBI Taxonomy" id="1037355"/>
    <lineage>
        <taxon>Bacteria</taxon>
        <taxon>Pseudomonadati</taxon>
        <taxon>Bacteroidota</taxon>
        <taxon>Bacteroidia</taxon>
        <taxon>Bacteroidales</taxon>
        <taxon>Tannerellaceae</taxon>
        <taxon>Parabacteroides</taxon>
    </lineage>
</organism>
<dbReference type="RefSeq" id="WP_079681941.1">
    <property type="nucleotide sequence ID" value="NZ_FUYQ01000001.1"/>
</dbReference>
<dbReference type="Pfam" id="PF16916">
    <property type="entry name" value="ZT_dimer"/>
    <property type="match status" value="1"/>
</dbReference>
<evidence type="ECO:0000313" key="12">
    <source>
        <dbReference type="Proteomes" id="UP000190852"/>
    </source>
</evidence>
<evidence type="ECO:0000256" key="8">
    <source>
        <dbReference type="SAM" id="Phobius"/>
    </source>
</evidence>
<feature type="transmembrane region" description="Helical" evidence="8">
    <location>
        <begin position="18"/>
        <end position="36"/>
    </location>
</feature>
<dbReference type="InterPro" id="IPR002524">
    <property type="entry name" value="Cation_efflux"/>
</dbReference>
<feature type="transmembrane region" description="Helical" evidence="8">
    <location>
        <begin position="156"/>
        <end position="174"/>
    </location>
</feature>
<keyword evidence="12" id="KW-1185">Reference proteome</keyword>
<evidence type="ECO:0000256" key="5">
    <source>
        <dbReference type="ARBA" id="ARBA00022833"/>
    </source>
</evidence>
<dbReference type="PANTHER" id="PTHR45820">
    <property type="entry name" value="FI23527P1"/>
    <property type="match status" value="1"/>
</dbReference>
<dbReference type="AlphaFoldDB" id="A0A1T4ZVH6"/>
<comment type="subcellular location">
    <subcellularLocation>
        <location evidence="1">Membrane</location>
        <topology evidence="1">Multi-pass membrane protein</topology>
    </subcellularLocation>
</comment>
<feature type="transmembrane region" description="Helical" evidence="8">
    <location>
        <begin position="83"/>
        <end position="101"/>
    </location>
</feature>
<dbReference type="GO" id="GO:0006882">
    <property type="term" value="P:intracellular zinc ion homeostasis"/>
    <property type="evidence" value="ECO:0007669"/>
    <property type="project" value="TreeGrafter"/>
</dbReference>
<keyword evidence="7 8" id="KW-0472">Membrane</keyword>
<dbReference type="GO" id="GO:0005385">
    <property type="term" value="F:zinc ion transmembrane transporter activity"/>
    <property type="evidence" value="ECO:0007669"/>
    <property type="project" value="TreeGrafter"/>
</dbReference>
<gene>
    <name evidence="11" type="ORF">SAMN05660349_00176</name>
</gene>
<evidence type="ECO:0000256" key="6">
    <source>
        <dbReference type="ARBA" id="ARBA00022989"/>
    </source>
</evidence>
<dbReference type="InterPro" id="IPR027469">
    <property type="entry name" value="Cation_efflux_TMD_sf"/>
</dbReference>
<evidence type="ECO:0000259" key="10">
    <source>
        <dbReference type="Pfam" id="PF16916"/>
    </source>
</evidence>
<dbReference type="InterPro" id="IPR058533">
    <property type="entry name" value="Cation_efflux_TM"/>
</dbReference>
<name>A0A1T4ZVH6_9BACT</name>
<evidence type="ECO:0000313" key="11">
    <source>
        <dbReference type="EMBL" id="SKB26732.1"/>
    </source>
</evidence>
<protein>
    <submittedName>
        <fullName evidence="11">Cobalt-zinc-cadmium efflux system protein</fullName>
    </submittedName>
</protein>
<evidence type="ECO:0000256" key="7">
    <source>
        <dbReference type="ARBA" id="ARBA00023136"/>
    </source>
</evidence>
<dbReference type="PANTHER" id="PTHR45820:SF4">
    <property type="entry name" value="ZINC TRANSPORTER 63C, ISOFORM F"/>
    <property type="match status" value="1"/>
</dbReference>
<dbReference type="Proteomes" id="UP000190852">
    <property type="component" value="Unassembled WGS sequence"/>
</dbReference>
<evidence type="ECO:0000259" key="9">
    <source>
        <dbReference type="Pfam" id="PF01545"/>
    </source>
</evidence>
<reference evidence="12" key="1">
    <citation type="submission" date="2017-02" db="EMBL/GenBank/DDBJ databases">
        <authorList>
            <person name="Varghese N."/>
            <person name="Submissions S."/>
        </authorList>
    </citation>
    <scope>NUCLEOTIDE SEQUENCE [LARGE SCALE GENOMIC DNA]</scope>
    <source>
        <strain evidence="12">DSM 24967</strain>
    </source>
</reference>
<keyword evidence="6 8" id="KW-1133">Transmembrane helix</keyword>
<keyword evidence="3" id="KW-0813">Transport</keyword>
<evidence type="ECO:0000256" key="2">
    <source>
        <dbReference type="ARBA" id="ARBA00008873"/>
    </source>
</evidence>
<sequence length="299" mass="33438">MGHDHHHTHDTSTGNIRVAFFLNFIFAIIELIGGIYTNSVSILSDALHDFGDSISLGVAWYLQKVSARRSDRFYSYGYKRFSLIGAIFISVVLLAGSVVVIKECIGRIIEPQMPDAAGMFVLAILGIIVNGAAVIRLKRGSSLNERAVSLHMMEDVLGWVAVLIVSIVMHFVEWPILDPLLSIGISIWILTNVYRNLKATFHILLQKVPSDVDIERLEEEIRNTDRVLSIHDVHLWTLDGEENIMSLHAVIAPETTLDEQYTIKTQIKSVCASHGIDHATVEFETEEEACMQTNCGTFY</sequence>
<dbReference type="EMBL" id="FUYQ01000001">
    <property type="protein sequence ID" value="SKB26732.1"/>
    <property type="molecule type" value="Genomic_DNA"/>
</dbReference>
<dbReference type="InterPro" id="IPR036837">
    <property type="entry name" value="Cation_efflux_CTD_sf"/>
</dbReference>
<keyword evidence="5" id="KW-0862">Zinc</keyword>
<dbReference type="NCBIfam" id="TIGR01297">
    <property type="entry name" value="CDF"/>
    <property type="match status" value="1"/>
</dbReference>
<comment type="similarity">
    <text evidence="2">Belongs to the cation diffusion facilitator (CDF) transporter (TC 2.A.4) family. SLC30A subfamily.</text>
</comment>
<dbReference type="SUPFAM" id="SSF161111">
    <property type="entry name" value="Cation efflux protein transmembrane domain-like"/>
    <property type="match status" value="1"/>
</dbReference>
<dbReference type="SUPFAM" id="SSF160240">
    <property type="entry name" value="Cation efflux protein cytoplasmic domain-like"/>
    <property type="match status" value="1"/>
</dbReference>
<accession>A0A1T4ZVH6</accession>
<feature type="domain" description="Cation efflux protein transmembrane" evidence="9">
    <location>
        <begin position="17"/>
        <end position="205"/>
    </location>
</feature>